<dbReference type="OrthoDB" id="8585936at2"/>
<dbReference type="AlphaFoldDB" id="A0A1E5IZ19"/>
<comment type="similarity">
    <text evidence="1">Belongs to the bacterial solute-binding protein 3 family.</text>
</comment>
<dbReference type="STRING" id="23.BEL05_07235"/>
<dbReference type="EMBL" id="MCBT01000008">
    <property type="protein sequence ID" value="OEG75398.1"/>
    <property type="molecule type" value="Genomic_DNA"/>
</dbReference>
<evidence type="ECO:0000313" key="5">
    <source>
        <dbReference type="Proteomes" id="UP000095230"/>
    </source>
</evidence>
<organism evidence="4 5">
    <name type="scientific">Shewanella colwelliana</name>
    <name type="common">Alteromonas colwelliana</name>
    <dbReference type="NCBI Taxonomy" id="23"/>
    <lineage>
        <taxon>Bacteria</taxon>
        <taxon>Pseudomonadati</taxon>
        <taxon>Pseudomonadota</taxon>
        <taxon>Gammaproteobacteria</taxon>
        <taxon>Alteromonadales</taxon>
        <taxon>Shewanellaceae</taxon>
        <taxon>Shewanella</taxon>
    </lineage>
</organism>
<keyword evidence="2" id="KW-0732">Signal</keyword>
<comment type="caution">
    <text evidence="4">The sequence shown here is derived from an EMBL/GenBank/DDBJ whole genome shotgun (WGS) entry which is preliminary data.</text>
</comment>
<accession>A0A1E5IZ19</accession>
<dbReference type="EMBL" id="BPEU01000003">
    <property type="protein sequence ID" value="GIU35986.1"/>
    <property type="molecule type" value="Genomic_DNA"/>
</dbReference>
<dbReference type="Proteomes" id="UP000095230">
    <property type="component" value="Unassembled WGS sequence"/>
</dbReference>
<dbReference type="Gene3D" id="3.40.190.10">
    <property type="entry name" value="Periplasmic binding protein-like II"/>
    <property type="match status" value="2"/>
</dbReference>
<dbReference type="Proteomes" id="UP000773469">
    <property type="component" value="Unassembled WGS sequence"/>
</dbReference>
<evidence type="ECO:0000256" key="1">
    <source>
        <dbReference type="ARBA" id="ARBA00010333"/>
    </source>
</evidence>
<evidence type="ECO:0000313" key="6">
    <source>
        <dbReference type="Proteomes" id="UP000773469"/>
    </source>
</evidence>
<reference evidence="3 6" key="2">
    <citation type="submission" date="2021-05" db="EMBL/GenBank/DDBJ databases">
        <title>Molecular characterization for Shewanella algae harboring chromosomal blaOXA-55-like strains isolated from clinical and environment sample.</title>
        <authorList>
            <person name="Ohama Y."/>
            <person name="Aoki K."/>
            <person name="Harada S."/>
            <person name="Moriya K."/>
            <person name="Ishii Y."/>
            <person name="Tateda K."/>
        </authorList>
    </citation>
    <scope>NUCLEOTIDE SEQUENCE [LARGE SCALE GENOMIC DNA]</scope>
    <source>
        <strain evidence="3 6">MBTL60-118</strain>
    </source>
</reference>
<dbReference type="RefSeq" id="WP_069670197.1">
    <property type="nucleotide sequence ID" value="NZ_BPEU01000003.1"/>
</dbReference>
<sequence length="260" mass="30471">MKFFWFAISLLCCSAWASTSDGERQDIALYTYHYMPPYVINPAKEVGLFYDIARFFNQHQQTYKFTVSYIPRKRLNYQLSLNEFEGMVIGVNPIWFKDLNQSTYLWSVPFMQDQDEIISHLSNPVEFKTPQALYDKRVGGITGFRYHTIDQLVADGFVTRINTANESQLIKMLLKNRFDCAIVSRATTIYYQNLLNTNQALYFSSVPHDQYTRHILVPKRLSAEFNAITPLIEQLISNYQWQQKMQQYDTALPAKSEESR</sequence>
<dbReference type="PANTHER" id="PTHR35936:SF25">
    <property type="entry name" value="ABC TRANSPORTER SUBSTRATE-BINDING PROTEIN"/>
    <property type="match status" value="1"/>
</dbReference>
<gene>
    <name evidence="4" type="ORF">BEL05_07235</name>
    <name evidence="3" type="ORF">TUM3794_04430</name>
</gene>
<name>A0A1E5IZ19_SHECO</name>
<keyword evidence="6" id="KW-1185">Reference proteome</keyword>
<evidence type="ECO:0000313" key="3">
    <source>
        <dbReference type="EMBL" id="GIU35986.1"/>
    </source>
</evidence>
<feature type="chain" id="PRO_5009179369" evidence="2">
    <location>
        <begin position="18"/>
        <end position="260"/>
    </location>
</feature>
<evidence type="ECO:0000256" key="2">
    <source>
        <dbReference type="SAM" id="SignalP"/>
    </source>
</evidence>
<protein>
    <submittedName>
        <fullName evidence="3">ABC transporter substrate-binding protein</fullName>
    </submittedName>
</protein>
<evidence type="ECO:0000313" key="4">
    <source>
        <dbReference type="EMBL" id="OEG75398.1"/>
    </source>
</evidence>
<proteinExistence type="inferred from homology"/>
<dbReference type="PANTHER" id="PTHR35936">
    <property type="entry name" value="MEMBRANE-BOUND LYTIC MUREIN TRANSGLYCOSYLASE F"/>
    <property type="match status" value="1"/>
</dbReference>
<reference evidence="4 5" key="1">
    <citation type="submission" date="2016-07" db="EMBL/GenBank/DDBJ databases">
        <title>Whole-genome of two Shewanella species isolated from a digestive organ of sea cucumber Apostichopus japonicus Selenka 1867.</title>
        <authorList>
            <person name="Hong H.-H."/>
            <person name="Choi H."/>
            <person name="Cheon S."/>
            <person name="Oh J.-S."/>
            <person name="Lee H.-G."/>
            <person name="Park C."/>
        </authorList>
    </citation>
    <scope>NUCLEOTIDE SEQUENCE [LARGE SCALE GENOMIC DNA]</scope>
    <source>
        <strain evidence="4 5">CSB03KR</strain>
    </source>
</reference>
<feature type="signal peptide" evidence="2">
    <location>
        <begin position="1"/>
        <end position="17"/>
    </location>
</feature>
<dbReference type="SUPFAM" id="SSF53850">
    <property type="entry name" value="Periplasmic binding protein-like II"/>
    <property type="match status" value="1"/>
</dbReference>